<evidence type="ECO:0000256" key="8">
    <source>
        <dbReference type="ARBA" id="ARBA00023012"/>
    </source>
</evidence>
<protein>
    <recommendedName>
        <fullName evidence="2">histidine kinase</fullName>
        <ecNumber evidence="2">2.7.13.3</ecNumber>
    </recommendedName>
</protein>
<evidence type="ECO:0000256" key="5">
    <source>
        <dbReference type="ARBA" id="ARBA00022741"/>
    </source>
</evidence>
<dbReference type="GO" id="GO:0046983">
    <property type="term" value="F:protein dimerization activity"/>
    <property type="evidence" value="ECO:0007669"/>
    <property type="project" value="InterPro"/>
</dbReference>
<evidence type="ECO:0000256" key="6">
    <source>
        <dbReference type="ARBA" id="ARBA00022777"/>
    </source>
</evidence>
<evidence type="ECO:0000256" key="1">
    <source>
        <dbReference type="ARBA" id="ARBA00000085"/>
    </source>
</evidence>
<accession>A0A9W6P5X9</accession>
<dbReference type="GO" id="GO:0016020">
    <property type="term" value="C:membrane"/>
    <property type="evidence" value="ECO:0007669"/>
    <property type="project" value="InterPro"/>
</dbReference>
<dbReference type="PANTHER" id="PTHR24421:SF10">
    <property type="entry name" value="NITRATE_NITRITE SENSOR PROTEIN NARQ"/>
    <property type="match status" value="1"/>
</dbReference>
<dbReference type="Pfam" id="PF07730">
    <property type="entry name" value="HisKA_3"/>
    <property type="match status" value="1"/>
</dbReference>
<dbReference type="Gene3D" id="1.20.5.1930">
    <property type="match status" value="1"/>
</dbReference>
<feature type="transmembrane region" description="Helical" evidence="9">
    <location>
        <begin position="77"/>
        <end position="110"/>
    </location>
</feature>
<keyword evidence="5" id="KW-0547">Nucleotide-binding</keyword>
<feature type="domain" description="Signal transduction histidine kinase subgroup 3 dimerisation and phosphoacceptor" evidence="11">
    <location>
        <begin position="190"/>
        <end position="255"/>
    </location>
</feature>
<evidence type="ECO:0000256" key="2">
    <source>
        <dbReference type="ARBA" id="ARBA00012438"/>
    </source>
</evidence>
<dbReference type="GO" id="GO:0000155">
    <property type="term" value="F:phosphorelay sensor kinase activity"/>
    <property type="evidence" value="ECO:0007669"/>
    <property type="project" value="InterPro"/>
</dbReference>
<sequence>MSRRIVKVLAVDLPLAVFLGCIAISTTYATTRMGWPPAHGDWPSHPFSPEPVVLPLVCAGVLAACVGTAVRRLRQRIALAVTVSGATVALAGGGMLGPILLMVLLVLFSVALVHPLRAWAPLSLLFVPLLLAPRLGEPYFGLLDGRLLAGATFGLGLLCAAVALGAVARTRREGARSAREQELHRYAYEERLRIAREVHDVVGHSLSVISMQAGVALHVLDRRPDRIGPSLEAIRTTSRDALEELRGTLAVFRDPAAVPDRAPLPGLDRLSDLVSALAAAGRSAEVTVEGEPVRLPAAVDHTAYRIVQEALTNVVRHAGGSAAEVVLEYRQAGIGVMVTDSGPILPAEPPDEGNGLAGMRERALAVGGTFEAGPRTGGGFAVRAWLPVDRSRQ</sequence>
<evidence type="ECO:0000256" key="7">
    <source>
        <dbReference type="ARBA" id="ARBA00022840"/>
    </source>
</evidence>
<evidence type="ECO:0000256" key="9">
    <source>
        <dbReference type="SAM" id="Phobius"/>
    </source>
</evidence>
<dbReference type="SUPFAM" id="SSF55874">
    <property type="entry name" value="ATPase domain of HSP90 chaperone/DNA topoisomerase II/histidine kinase"/>
    <property type="match status" value="1"/>
</dbReference>
<dbReference type="InterPro" id="IPR003594">
    <property type="entry name" value="HATPase_dom"/>
</dbReference>
<evidence type="ECO:0000313" key="12">
    <source>
        <dbReference type="EMBL" id="GLU47664.1"/>
    </source>
</evidence>
<dbReference type="CDD" id="cd16917">
    <property type="entry name" value="HATPase_UhpB-NarQ-NarX-like"/>
    <property type="match status" value="1"/>
</dbReference>
<dbReference type="InterPro" id="IPR050482">
    <property type="entry name" value="Sensor_HK_TwoCompSys"/>
</dbReference>
<dbReference type="Proteomes" id="UP001165092">
    <property type="component" value="Unassembled WGS sequence"/>
</dbReference>
<keyword evidence="8" id="KW-0902">Two-component regulatory system</keyword>
<feature type="transmembrane region" description="Helical" evidence="9">
    <location>
        <begin position="147"/>
        <end position="168"/>
    </location>
</feature>
<keyword evidence="3" id="KW-0597">Phosphoprotein</keyword>
<evidence type="ECO:0000259" key="10">
    <source>
        <dbReference type="Pfam" id="PF02518"/>
    </source>
</evidence>
<dbReference type="AlphaFoldDB" id="A0A9W6P5X9"/>
<feature type="transmembrane region" description="Helical" evidence="9">
    <location>
        <begin position="52"/>
        <end position="70"/>
    </location>
</feature>
<keyword evidence="9" id="KW-0472">Membrane</keyword>
<dbReference type="EC" id="2.7.13.3" evidence="2"/>
<gene>
    <name evidence="12" type="ORF">Nans01_20150</name>
</gene>
<evidence type="ECO:0000256" key="3">
    <source>
        <dbReference type="ARBA" id="ARBA00022553"/>
    </source>
</evidence>
<keyword evidence="6" id="KW-0418">Kinase</keyword>
<organism evidence="12 13">
    <name type="scientific">Nocardiopsis ansamitocini</name>
    <dbReference type="NCBI Taxonomy" id="1670832"/>
    <lineage>
        <taxon>Bacteria</taxon>
        <taxon>Bacillati</taxon>
        <taxon>Actinomycetota</taxon>
        <taxon>Actinomycetes</taxon>
        <taxon>Streptosporangiales</taxon>
        <taxon>Nocardiopsidaceae</taxon>
        <taxon>Nocardiopsis</taxon>
    </lineage>
</organism>
<keyword evidence="13" id="KW-1185">Reference proteome</keyword>
<comment type="caution">
    <text evidence="12">The sequence shown here is derived from an EMBL/GenBank/DDBJ whole genome shotgun (WGS) entry which is preliminary data.</text>
</comment>
<dbReference type="Gene3D" id="3.30.565.10">
    <property type="entry name" value="Histidine kinase-like ATPase, C-terminal domain"/>
    <property type="match status" value="1"/>
</dbReference>
<comment type="catalytic activity">
    <reaction evidence="1">
        <text>ATP + protein L-histidine = ADP + protein N-phospho-L-histidine.</text>
        <dbReference type="EC" id="2.7.13.3"/>
    </reaction>
</comment>
<keyword evidence="9" id="KW-0812">Transmembrane</keyword>
<dbReference type="PANTHER" id="PTHR24421">
    <property type="entry name" value="NITRATE/NITRITE SENSOR PROTEIN NARX-RELATED"/>
    <property type="match status" value="1"/>
</dbReference>
<evidence type="ECO:0000313" key="13">
    <source>
        <dbReference type="Proteomes" id="UP001165092"/>
    </source>
</evidence>
<feature type="domain" description="Histidine kinase/HSP90-like ATPase" evidence="10">
    <location>
        <begin position="302"/>
        <end position="389"/>
    </location>
</feature>
<evidence type="ECO:0000256" key="4">
    <source>
        <dbReference type="ARBA" id="ARBA00022679"/>
    </source>
</evidence>
<proteinExistence type="predicted"/>
<reference evidence="12" key="1">
    <citation type="submission" date="2023-02" db="EMBL/GenBank/DDBJ databases">
        <title>Nocardiopsis ansamitocini NBRC 112285.</title>
        <authorList>
            <person name="Ichikawa N."/>
            <person name="Sato H."/>
            <person name="Tonouchi N."/>
        </authorList>
    </citation>
    <scope>NUCLEOTIDE SEQUENCE</scope>
    <source>
        <strain evidence="12">NBRC 112285</strain>
    </source>
</reference>
<dbReference type="InterPro" id="IPR036890">
    <property type="entry name" value="HATPase_C_sf"/>
</dbReference>
<keyword evidence="9" id="KW-1133">Transmembrane helix</keyword>
<dbReference type="InterPro" id="IPR011712">
    <property type="entry name" value="Sig_transdc_His_kin_sub3_dim/P"/>
</dbReference>
<evidence type="ECO:0000259" key="11">
    <source>
        <dbReference type="Pfam" id="PF07730"/>
    </source>
</evidence>
<name>A0A9W6P5X9_9ACTN</name>
<keyword evidence="4" id="KW-0808">Transferase</keyword>
<dbReference type="RefSeq" id="WP_285758877.1">
    <property type="nucleotide sequence ID" value="NZ_BSQG01000003.1"/>
</dbReference>
<dbReference type="GO" id="GO:0005524">
    <property type="term" value="F:ATP binding"/>
    <property type="evidence" value="ECO:0007669"/>
    <property type="project" value="UniProtKB-KW"/>
</dbReference>
<dbReference type="Pfam" id="PF02518">
    <property type="entry name" value="HATPase_c"/>
    <property type="match status" value="1"/>
</dbReference>
<dbReference type="EMBL" id="BSQG01000003">
    <property type="protein sequence ID" value="GLU47664.1"/>
    <property type="molecule type" value="Genomic_DNA"/>
</dbReference>
<keyword evidence="7" id="KW-0067">ATP-binding</keyword>